<evidence type="ECO:0000313" key="1">
    <source>
        <dbReference type="EMBL" id="QTD51188.1"/>
    </source>
</evidence>
<evidence type="ECO:0000313" key="2">
    <source>
        <dbReference type="Proteomes" id="UP000663929"/>
    </source>
</evidence>
<dbReference type="Proteomes" id="UP000663929">
    <property type="component" value="Chromosome"/>
</dbReference>
<accession>A0A8A4TQC1</accession>
<name>A0A8A4TQC1_SULCO</name>
<keyword evidence="2" id="KW-1185">Reference proteome</keyword>
<dbReference type="EMBL" id="CP071793">
    <property type="protein sequence ID" value="QTD51188.1"/>
    <property type="molecule type" value="Genomic_DNA"/>
</dbReference>
<dbReference type="KEGG" id="scor:J3U87_01855"/>
<dbReference type="RefSeq" id="WP_237381320.1">
    <property type="nucleotide sequence ID" value="NZ_CP071793.1"/>
</dbReference>
<gene>
    <name evidence="1" type="ORF">J3U87_01855</name>
</gene>
<organism evidence="1 2">
    <name type="scientific">Sulfidibacter corallicola</name>
    <dbReference type="NCBI Taxonomy" id="2818388"/>
    <lineage>
        <taxon>Bacteria</taxon>
        <taxon>Pseudomonadati</taxon>
        <taxon>Acidobacteriota</taxon>
        <taxon>Holophagae</taxon>
        <taxon>Acanthopleuribacterales</taxon>
        <taxon>Acanthopleuribacteraceae</taxon>
        <taxon>Sulfidibacter</taxon>
    </lineage>
</organism>
<sequence length="128" mass="13824">MGQVNLTNITGGAISVNQFEVNGTSVGTGSVGEGFTLFKNYDDVNWDDFENFQLSINVSTGSTYRVNLSRNHFFGGGDFHYPGEGSDVNFILTGKNGSGDLTLKLAYRQAGATFFTNDNDAKGMNKEN</sequence>
<dbReference type="AlphaFoldDB" id="A0A8A4TQC1"/>
<proteinExistence type="predicted"/>
<protein>
    <submittedName>
        <fullName evidence="1">Uncharacterized protein</fullName>
    </submittedName>
</protein>
<reference evidence="1" key="1">
    <citation type="submission" date="2021-03" db="EMBL/GenBank/DDBJ databases">
        <title>Acanthopleuribacteraceae sp. M133.</title>
        <authorList>
            <person name="Wang G."/>
        </authorList>
    </citation>
    <scope>NUCLEOTIDE SEQUENCE</scope>
    <source>
        <strain evidence="1">M133</strain>
    </source>
</reference>